<gene>
    <name evidence="3" type="ORF">BSL78_03679</name>
</gene>
<proteinExistence type="predicted"/>
<dbReference type="Gene3D" id="3.30.70.1620">
    <property type="match status" value="1"/>
</dbReference>
<accession>A0A2G8LGK5</accession>
<evidence type="ECO:0000256" key="1">
    <source>
        <dbReference type="SAM" id="Coils"/>
    </source>
</evidence>
<evidence type="ECO:0000313" key="3">
    <source>
        <dbReference type="EMBL" id="PIK59377.1"/>
    </source>
</evidence>
<feature type="coiled-coil region" evidence="1">
    <location>
        <begin position="142"/>
        <end position="190"/>
    </location>
</feature>
<dbReference type="Pfam" id="PF06470">
    <property type="entry name" value="SMC_hinge"/>
    <property type="match status" value="1"/>
</dbReference>
<dbReference type="FunFam" id="3.30.70.1620:FF:000002">
    <property type="entry name" value="Structural maintenance of chromosomes 3"/>
    <property type="match status" value="1"/>
</dbReference>
<feature type="domain" description="SMC hinge" evidence="2">
    <location>
        <begin position="22"/>
        <end position="108"/>
    </location>
</feature>
<dbReference type="EMBL" id="MRZV01000084">
    <property type="protein sequence ID" value="PIK59377.1"/>
    <property type="molecule type" value="Genomic_DNA"/>
</dbReference>
<dbReference type="SUPFAM" id="SSF75553">
    <property type="entry name" value="Smc hinge domain"/>
    <property type="match status" value="1"/>
</dbReference>
<dbReference type="InterPro" id="IPR036277">
    <property type="entry name" value="SMC_hinge_sf"/>
</dbReference>
<dbReference type="GO" id="GO:0005694">
    <property type="term" value="C:chromosome"/>
    <property type="evidence" value="ECO:0007669"/>
    <property type="project" value="InterPro"/>
</dbReference>
<evidence type="ECO:0000259" key="2">
    <source>
        <dbReference type="Pfam" id="PF06470"/>
    </source>
</evidence>
<dbReference type="PANTHER" id="PTHR43977">
    <property type="entry name" value="STRUCTURAL MAINTENANCE OF CHROMOSOMES PROTEIN 3"/>
    <property type="match status" value="1"/>
</dbReference>
<dbReference type="STRING" id="307972.A0A2G8LGK5"/>
<dbReference type="GO" id="GO:0051276">
    <property type="term" value="P:chromosome organization"/>
    <property type="evidence" value="ECO:0007669"/>
    <property type="project" value="InterPro"/>
</dbReference>
<name>A0A2G8LGK5_STIJA</name>
<dbReference type="Proteomes" id="UP000230750">
    <property type="component" value="Unassembled WGS sequence"/>
</dbReference>
<dbReference type="OrthoDB" id="431497at2759"/>
<organism evidence="3 4">
    <name type="scientific">Stichopus japonicus</name>
    <name type="common">Sea cucumber</name>
    <dbReference type="NCBI Taxonomy" id="307972"/>
    <lineage>
        <taxon>Eukaryota</taxon>
        <taxon>Metazoa</taxon>
        <taxon>Echinodermata</taxon>
        <taxon>Eleutherozoa</taxon>
        <taxon>Echinozoa</taxon>
        <taxon>Holothuroidea</taxon>
        <taxon>Aspidochirotacea</taxon>
        <taxon>Aspidochirotida</taxon>
        <taxon>Stichopodidae</taxon>
        <taxon>Apostichopus</taxon>
    </lineage>
</organism>
<dbReference type="InterPro" id="IPR010935">
    <property type="entry name" value="SMC_hinge"/>
</dbReference>
<keyword evidence="4" id="KW-1185">Reference proteome</keyword>
<protein>
    <submittedName>
        <fullName evidence="3">Putative structural maintenance of chromosomes protein 3 isoform X3</fullName>
    </submittedName>
</protein>
<comment type="caution">
    <text evidence="3">The sequence shown here is derived from an EMBL/GenBank/DDBJ whole genome shotgun (WGS) entry which is preliminary data.</text>
</comment>
<feature type="coiled-coil region" evidence="1">
    <location>
        <begin position="225"/>
        <end position="289"/>
    </location>
</feature>
<evidence type="ECO:0000313" key="4">
    <source>
        <dbReference type="Proteomes" id="UP000230750"/>
    </source>
</evidence>
<dbReference type="AlphaFoldDB" id="A0A2G8LGK5"/>
<reference evidence="3 4" key="1">
    <citation type="journal article" date="2017" name="PLoS Biol.">
        <title>The sea cucumber genome provides insights into morphological evolution and visceral regeneration.</title>
        <authorList>
            <person name="Zhang X."/>
            <person name="Sun L."/>
            <person name="Yuan J."/>
            <person name="Sun Y."/>
            <person name="Gao Y."/>
            <person name="Zhang L."/>
            <person name="Li S."/>
            <person name="Dai H."/>
            <person name="Hamel J.F."/>
            <person name="Liu C."/>
            <person name="Yu Y."/>
            <person name="Liu S."/>
            <person name="Lin W."/>
            <person name="Guo K."/>
            <person name="Jin S."/>
            <person name="Xu P."/>
            <person name="Storey K.B."/>
            <person name="Huan P."/>
            <person name="Zhang T."/>
            <person name="Zhou Y."/>
            <person name="Zhang J."/>
            <person name="Lin C."/>
            <person name="Li X."/>
            <person name="Xing L."/>
            <person name="Huo D."/>
            <person name="Sun M."/>
            <person name="Wang L."/>
            <person name="Mercier A."/>
            <person name="Li F."/>
            <person name="Yang H."/>
            <person name="Xiang J."/>
        </authorList>
    </citation>
    <scope>NUCLEOTIDE SEQUENCE [LARGE SCALE GENOMIC DNA]</scope>
    <source>
        <strain evidence="3">Shaxun</strain>
        <tissue evidence="3">Muscle</tissue>
    </source>
</reference>
<keyword evidence="1" id="KW-0175">Coiled coil</keyword>
<dbReference type="GO" id="GO:0005524">
    <property type="term" value="F:ATP binding"/>
    <property type="evidence" value="ECO:0007669"/>
    <property type="project" value="InterPro"/>
</dbReference>
<sequence length="477" mass="54997">MVFAYGVAIKGKTYTYGAVHFPRRLFYHIVNDDLISTKILSEMNRSKMPGEVTFMPLNRLEVRDQRYPESPDALPMVSNLQYEKKFDKVFKHVFGKTLICRSIEVATQFSRTQDLDCVTLEGDQVSRRGAITGGYYDTRKSRLELQSSIVELRERLTSQEQQYEELRDKLQKVEVEITSMMSDMQKIETKNRKNKNIYEKMRSDMRIMKGESNVIEKALGPKRNVQSLLSNLEAMKGSARSLEDELGTDLLSQLSVQDQREVDRLNDEIKGLNLQNKKALNERIKLEGDKNKKENVLSGNLMRKREQMIQELSDISVEDRRQKLDNSSMELQTAETAIDSNKARMEGIYAAFVPFGYSITVVSDERMVILKVRLRALIGNNRASRWTSKNGKAKEKEYCDKIGDDAKVLEKMTNKQSLLLKKKEECMRKIRELGSLPSDAFEKYTHLSLKQLFKKLDQCNAELKSTATSTRKPWTSS</sequence>